<dbReference type="SUPFAM" id="SSF51658">
    <property type="entry name" value="Xylose isomerase-like"/>
    <property type="match status" value="1"/>
</dbReference>
<organism evidence="1 2">
    <name type="scientific">Aquirufa regiilacus</name>
    <dbReference type="NCBI Taxonomy" id="3024868"/>
    <lineage>
        <taxon>Bacteria</taxon>
        <taxon>Pseudomonadati</taxon>
        <taxon>Bacteroidota</taxon>
        <taxon>Cytophagia</taxon>
        <taxon>Cytophagales</taxon>
        <taxon>Flectobacillaceae</taxon>
        <taxon>Aquirufa</taxon>
    </lineage>
</organism>
<keyword evidence="2" id="KW-1185">Reference proteome</keyword>
<name>A0ABU3TUL1_9BACT</name>
<comment type="caution">
    <text evidence="1">The sequence shown here is derived from an EMBL/GenBank/DDBJ whole genome shotgun (WGS) entry which is preliminary data.</text>
</comment>
<dbReference type="InterPro" id="IPR036237">
    <property type="entry name" value="Xyl_isomerase-like_sf"/>
</dbReference>
<protein>
    <submittedName>
        <fullName evidence="1">Metabolite traffic protein EboE</fullName>
    </submittedName>
</protein>
<dbReference type="EMBL" id="JAVNWW010000007">
    <property type="protein sequence ID" value="MDU0809561.1"/>
    <property type="molecule type" value="Genomic_DNA"/>
</dbReference>
<accession>A0ABU3TUL1</accession>
<reference evidence="1 2" key="1">
    <citation type="submission" date="2023-09" db="EMBL/GenBank/DDBJ databases">
        <title>Aquirufa genomes.</title>
        <authorList>
            <person name="Pitt A."/>
        </authorList>
    </citation>
    <scope>NUCLEOTIDE SEQUENCE [LARGE SCALE GENOMIC DNA]</scope>
    <source>
        <strain evidence="1 2">LEOWEIH-7C</strain>
    </source>
</reference>
<evidence type="ECO:0000313" key="1">
    <source>
        <dbReference type="EMBL" id="MDU0809561.1"/>
    </source>
</evidence>
<proteinExistence type="predicted"/>
<sequence>MKTAHGHLSYCSNIHPGEIWEEHFANLQATVPKVKLEVCPDQAMGLGLRIANQASIDLIDDPNKLTELKAWLAQEDLYIFTLNGFPYGGFHNTIVKDQVHAPDWTTQDRVNYTRRLIDLLVQLLPSDQHEGGISTSPLSYKYWWDQRGAAIGQATMELLKLVPYLAQTEQKTGKWIHIDIEPEPDGLLENHREFVDWYTDTLIPFAITAGIPEDWVRRHIHICFDVCHYGVSFDKPSKCLMELQEKNISIGKIQISSALRVDLRNNASARIEALKQYEEPTYLHQVKALKKDGSYVQFKDLGEALAQYTEGVYDEWRVHFHVPLFLDSYGLLNSTQAEIAETLAYHQQYQVTNMMEIETYTWGVLPSEYQESIETSIAREVKYIQDLLCKKP</sequence>
<dbReference type="NCBIfam" id="NF035939">
    <property type="entry name" value="TIM_EboE"/>
    <property type="match status" value="1"/>
</dbReference>
<dbReference type="RefSeq" id="WP_316070860.1">
    <property type="nucleotide sequence ID" value="NZ_JAVNWW010000007.1"/>
</dbReference>
<evidence type="ECO:0000313" key="2">
    <source>
        <dbReference type="Proteomes" id="UP001249959"/>
    </source>
</evidence>
<dbReference type="Proteomes" id="UP001249959">
    <property type="component" value="Unassembled WGS sequence"/>
</dbReference>
<gene>
    <name evidence="1" type="primary">eboE</name>
    <name evidence="1" type="ORF">PQG45_11025</name>
</gene>